<name>A0AAV4CQI0_9GAST</name>
<evidence type="ECO:0000313" key="1">
    <source>
        <dbReference type="EMBL" id="GFO34136.1"/>
    </source>
</evidence>
<dbReference type="Proteomes" id="UP000735302">
    <property type="component" value="Unassembled WGS sequence"/>
</dbReference>
<dbReference type="AlphaFoldDB" id="A0AAV4CQI0"/>
<sequence length="81" mass="9346">MKQTVFAVFQASDPSKYEMILKNQLLIRRLITKSTEIARGLVLLNLTSSAEYEFEYAGVTRQNDSHARQTLESNWRPPETL</sequence>
<organism evidence="1 2">
    <name type="scientific">Plakobranchus ocellatus</name>
    <dbReference type="NCBI Taxonomy" id="259542"/>
    <lineage>
        <taxon>Eukaryota</taxon>
        <taxon>Metazoa</taxon>
        <taxon>Spiralia</taxon>
        <taxon>Lophotrochozoa</taxon>
        <taxon>Mollusca</taxon>
        <taxon>Gastropoda</taxon>
        <taxon>Heterobranchia</taxon>
        <taxon>Euthyneura</taxon>
        <taxon>Panpulmonata</taxon>
        <taxon>Sacoglossa</taxon>
        <taxon>Placobranchoidea</taxon>
        <taxon>Plakobranchidae</taxon>
        <taxon>Plakobranchus</taxon>
    </lineage>
</organism>
<reference evidence="1 2" key="1">
    <citation type="journal article" date="2021" name="Elife">
        <title>Chloroplast acquisition without the gene transfer in kleptoplastic sea slugs, Plakobranchus ocellatus.</title>
        <authorList>
            <person name="Maeda T."/>
            <person name="Takahashi S."/>
            <person name="Yoshida T."/>
            <person name="Shimamura S."/>
            <person name="Takaki Y."/>
            <person name="Nagai Y."/>
            <person name="Toyoda A."/>
            <person name="Suzuki Y."/>
            <person name="Arimoto A."/>
            <person name="Ishii H."/>
            <person name="Satoh N."/>
            <person name="Nishiyama T."/>
            <person name="Hasebe M."/>
            <person name="Maruyama T."/>
            <person name="Minagawa J."/>
            <person name="Obokata J."/>
            <person name="Shigenobu S."/>
        </authorList>
    </citation>
    <scope>NUCLEOTIDE SEQUENCE [LARGE SCALE GENOMIC DNA]</scope>
</reference>
<protein>
    <submittedName>
        <fullName evidence="1">Uncharacterized protein</fullName>
    </submittedName>
</protein>
<gene>
    <name evidence="1" type="ORF">PoB_006064100</name>
</gene>
<accession>A0AAV4CQI0</accession>
<proteinExistence type="predicted"/>
<dbReference type="EMBL" id="BLXT01006878">
    <property type="protein sequence ID" value="GFO34136.1"/>
    <property type="molecule type" value="Genomic_DNA"/>
</dbReference>
<keyword evidence="2" id="KW-1185">Reference proteome</keyword>
<comment type="caution">
    <text evidence="1">The sequence shown here is derived from an EMBL/GenBank/DDBJ whole genome shotgun (WGS) entry which is preliminary data.</text>
</comment>
<evidence type="ECO:0000313" key="2">
    <source>
        <dbReference type="Proteomes" id="UP000735302"/>
    </source>
</evidence>